<dbReference type="PANTHER" id="PTHR31175">
    <property type="entry name" value="AUXIN-RESPONSIVE FAMILY PROTEIN"/>
    <property type="match status" value="1"/>
</dbReference>
<dbReference type="AlphaFoldDB" id="A0A6A4KX22"/>
<dbReference type="GO" id="GO:0009733">
    <property type="term" value="P:response to auxin"/>
    <property type="evidence" value="ECO:0007669"/>
    <property type="project" value="InterPro"/>
</dbReference>
<keyword evidence="3" id="KW-1185">Reference proteome</keyword>
<evidence type="ECO:0000313" key="3">
    <source>
        <dbReference type="Proteomes" id="UP000428333"/>
    </source>
</evidence>
<name>A0A6A4KX22_9ERIC</name>
<evidence type="ECO:0000313" key="2">
    <source>
        <dbReference type="EMBL" id="KAE9448634.1"/>
    </source>
</evidence>
<dbReference type="InterPro" id="IPR003676">
    <property type="entry name" value="SAUR_fam"/>
</dbReference>
<organism evidence="2 3">
    <name type="scientific">Rhododendron williamsianum</name>
    <dbReference type="NCBI Taxonomy" id="262921"/>
    <lineage>
        <taxon>Eukaryota</taxon>
        <taxon>Viridiplantae</taxon>
        <taxon>Streptophyta</taxon>
        <taxon>Embryophyta</taxon>
        <taxon>Tracheophyta</taxon>
        <taxon>Spermatophyta</taxon>
        <taxon>Magnoliopsida</taxon>
        <taxon>eudicotyledons</taxon>
        <taxon>Gunneridae</taxon>
        <taxon>Pentapetalae</taxon>
        <taxon>asterids</taxon>
        <taxon>Ericales</taxon>
        <taxon>Ericaceae</taxon>
        <taxon>Ericoideae</taxon>
        <taxon>Rhodoreae</taxon>
        <taxon>Rhododendron</taxon>
    </lineage>
</organism>
<gene>
    <name evidence="2" type="ORF">C3L33_19466</name>
</gene>
<accession>A0A6A4KX22</accession>
<comment type="caution">
    <text evidence="2">The sequence shown here is derived from an EMBL/GenBank/DDBJ whole genome shotgun (WGS) entry which is preliminary data.</text>
</comment>
<dbReference type="Proteomes" id="UP000428333">
    <property type="component" value="Linkage Group LG12"/>
</dbReference>
<dbReference type="PANTHER" id="PTHR31175:SF82">
    <property type="entry name" value="AUXIN-RESPONSIVE PROTEIN SAUR65"/>
    <property type="match status" value="1"/>
</dbReference>
<proteinExistence type="inferred from homology"/>
<sequence length="310" mass="35057">MISVNKLIKMARKWQKVAGIGEKRISLPKCEGRCIAEKGHFVVYSSDRKRFVIPLGHLESGVFRELLKMSEEEFGLPRDGPIMLPCDAACLELLLSLMKERAEKNSRVQLDHLLSTLLIHLAHGCIKNLCTCEYKSNSFPLLSTHQNIPFQCSKRPVDLSNMINPKKLMKFARKWQKLATIARKRISCPSANVDVNTNCSIYSTSVADKGHFVVYSTDRKRYVFPMKYLNNDIFRALLELSEEEFGLPSDGPIKLPCDAVSMDYVVSLIQRGMAEGVERALLLSIATSRWALSCSQHQEITSQQLLVCSF</sequence>
<evidence type="ECO:0000256" key="1">
    <source>
        <dbReference type="ARBA" id="ARBA00006974"/>
    </source>
</evidence>
<comment type="similarity">
    <text evidence="1">Belongs to the ARG7 family.</text>
</comment>
<feature type="non-terminal residue" evidence="2">
    <location>
        <position position="1"/>
    </location>
</feature>
<dbReference type="OrthoDB" id="1936278at2759"/>
<protein>
    <submittedName>
        <fullName evidence="2">Uncharacterized protein</fullName>
    </submittedName>
</protein>
<dbReference type="EMBL" id="QEFC01003403">
    <property type="protein sequence ID" value="KAE9448634.1"/>
    <property type="molecule type" value="Genomic_DNA"/>
</dbReference>
<reference evidence="2 3" key="1">
    <citation type="journal article" date="2019" name="Genome Biol. Evol.">
        <title>The Rhododendron genome and chromosomal organization provide insight into shared whole-genome duplications across the heath family (Ericaceae).</title>
        <authorList>
            <person name="Soza V.L."/>
            <person name="Lindsley D."/>
            <person name="Waalkes A."/>
            <person name="Ramage E."/>
            <person name="Patwardhan R.P."/>
            <person name="Burton J.N."/>
            <person name="Adey A."/>
            <person name="Kumar A."/>
            <person name="Qiu R."/>
            <person name="Shendure J."/>
            <person name="Hall B."/>
        </authorList>
    </citation>
    <scope>NUCLEOTIDE SEQUENCE [LARGE SCALE GENOMIC DNA]</scope>
    <source>
        <strain evidence="2">RSF 1966-606</strain>
    </source>
</reference>
<dbReference type="Pfam" id="PF02519">
    <property type="entry name" value="Auxin_inducible"/>
    <property type="match status" value="2"/>
</dbReference>